<dbReference type="InterPro" id="IPR004474">
    <property type="entry name" value="LytR_CpsA_psr"/>
</dbReference>
<organism evidence="5 6">
    <name type="scientific">Actinoplanes italicus</name>
    <dbReference type="NCBI Taxonomy" id="113567"/>
    <lineage>
        <taxon>Bacteria</taxon>
        <taxon>Bacillati</taxon>
        <taxon>Actinomycetota</taxon>
        <taxon>Actinomycetes</taxon>
        <taxon>Micromonosporales</taxon>
        <taxon>Micromonosporaceae</taxon>
        <taxon>Actinoplanes</taxon>
    </lineage>
</organism>
<feature type="compositionally biased region" description="Basic and acidic residues" evidence="2">
    <location>
        <begin position="22"/>
        <end position="33"/>
    </location>
</feature>
<keyword evidence="3" id="KW-0472">Membrane</keyword>
<evidence type="ECO:0000259" key="4">
    <source>
        <dbReference type="Pfam" id="PF03816"/>
    </source>
</evidence>
<dbReference type="PANTHER" id="PTHR33392:SF6">
    <property type="entry name" value="POLYISOPRENYL-TEICHOIC ACID--PEPTIDOGLYCAN TEICHOIC ACID TRANSFERASE TAGU"/>
    <property type="match status" value="1"/>
</dbReference>
<keyword evidence="3" id="KW-1133">Transmembrane helix</keyword>
<proteinExistence type="inferred from homology"/>
<feature type="compositionally biased region" description="Polar residues" evidence="2">
    <location>
        <begin position="1"/>
        <end position="14"/>
    </location>
</feature>
<gene>
    <name evidence="5" type="ORF">CLV67_108330</name>
</gene>
<accession>A0A2T0KCB2</accession>
<dbReference type="PANTHER" id="PTHR33392">
    <property type="entry name" value="POLYISOPRENYL-TEICHOIC ACID--PEPTIDOGLYCAN TEICHOIC ACID TRANSFERASE TAGU"/>
    <property type="match status" value="1"/>
</dbReference>
<evidence type="ECO:0000313" key="6">
    <source>
        <dbReference type="Proteomes" id="UP000239415"/>
    </source>
</evidence>
<evidence type="ECO:0000313" key="5">
    <source>
        <dbReference type="EMBL" id="PRX20529.1"/>
    </source>
</evidence>
<keyword evidence="3" id="KW-0812">Transmembrane</keyword>
<keyword evidence="6" id="KW-1185">Reference proteome</keyword>
<feature type="transmembrane region" description="Helical" evidence="3">
    <location>
        <begin position="66"/>
        <end position="89"/>
    </location>
</feature>
<feature type="domain" description="Cell envelope-related transcriptional attenuator" evidence="4">
    <location>
        <begin position="141"/>
        <end position="294"/>
    </location>
</feature>
<sequence length="388" mass="42045">MSATTSPSGNSSGRASVPGPGRPDRDWSPRGGDDAQASGPRGPRPPGGTGRAYNGKRGPRPRWGRIAIVAGAVVLVIALVLGVVAWGYFSGLDDNLKRTNAFTGITADRPAKPVEGAFNILLIGTDSRDPDAVQDKAGKWRADTLILMHVPADHQSAQLISIPRDLWVSIPTEDNAPCSSSSRAKINAAFAFGGIPRAIRTVECLTDVRVDHVMTIDFGGFKEVTDALGGVDLKVEQDAKSIHKPFRQFKKGTMHMDGATALDWIRQRYQFPRGDFARMQHQQDFLKALMNKASSSGTLTNPVKLNNFLNAVTEAVTVDETFSMKDMALQFRNLRGENLTFITSPNKGSETINGQSVVVSDREKAIALYEAVAADKMDEWLKANPSKK</sequence>
<dbReference type="Gene3D" id="3.40.630.190">
    <property type="entry name" value="LCP protein"/>
    <property type="match status" value="1"/>
</dbReference>
<dbReference type="NCBIfam" id="TIGR00350">
    <property type="entry name" value="lytR_cpsA_psr"/>
    <property type="match status" value="1"/>
</dbReference>
<feature type="region of interest" description="Disordered" evidence="2">
    <location>
        <begin position="1"/>
        <end position="58"/>
    </location>
</feature>
<evidence type="ECO:0000256" key="2">
    <source>
        <dbReference type="SAM" id="MobiDB-lite"/>
    </source>
</evidence>
<dbReference type="AlphaFoldDB" id="A0A2T0KCB2"/>
<dbReference type="OrthoDB" id="5171929at2"/>
<evidence type="ECO:0000256" key="3">
    <source>
        <dbReference type="SAM" id="Phobius"/>
    </source>
</evidence>
<dbReference type="RefSeq" id="WP_106321175.1">
    <property type="nucleotide sequence ID" value="NZ_BOMO01000083.1"/>
</dbReference>
<comment type="similarity">
    <text evidence="1">Belongs to the LytR/CpsA/Psr (LCP) family.</text>
</comment>
<evidence type="ECO:0000256" key="1">
    <source>
        <dbReference type="ARBA" id="ARBA00006068"/>
    </source>
</evidence>
<comment type="caution">
    <text evidence="5">The sequence shown here is derived from an EMBL/GenBank/DDBJ whole genome shotgun (WGS) entry which is preliminary data.</text>
</comment>
<dbReference type="Pfam" id="PF03816">
    <property type="entry name" value="LytR_cpsA_psr"/>
    <property type="match status" value="1"/>
</dbReference>
<protein>
    <submittedName>
        <fullName evidence="5">LytR family transcriptional attenuator</fullName>
    </submittedName>
</protein>
<dbReference type="Proteomes" id="UP000239415">
    <property type="component" value="Unassembled WGS sequence"/>
</dbReference>
<reference evidence="5 6" key="1">
    <citation type="submission" date="2018-03" db="EMBL/GenBank/DDBJ databases">
        <title>Genomic Encyclopedia of Archaeal and Bacterial Type Strains, Phase II (KMG-II): from individual species to whole genera.</title>
        <authorList>
            <person name="Goeker M."/>
        </authorList>
    </citation>
    <scope>NUCLEOTIDE SEQUENCE [LARGE SCALE GENOMIC DNA]</scope>
    <source>
        <strain evidence="5 6">DSM 43146</strain>
    </source>
</reference>
<dbReference type="EMBL" id="PVMZ01000008">
    <property type="protein sequence ID" value="PRX20529.1"/>
    <property type="molecule type" value="Genomic_DNA"/>
</dbReference>
<dbReference type="InterPro" id="IPR050922">
    <property type="entry name" value="LytR/CpsA/Psr_CW_biosynth"/>
</dbReference>
<name>A0A2T0KCB2_9ACTN</name>